<dbReference type="EMBL" id="VFWZ01000002">
    <property type="protein sequence ID" value="TPN87366.1"/>
    <property type="molecule type" value="Genomic_DNA"/>
</dbReference>
<dbReference type="PANTHER" id="PTHR34978:SF3">
    <property type="entry name" value="SLR0241 PROTEIN"/>
    <property type="match status" value="1"/>
</dbReference>
<dbReference type="OrthoDB" id="1522859at2"/>
<feature type="transmembrane region" description="Helical" evidence="3">
    <location>
        <begin position="135"/>
        <end position="153"/>
    </location>
</feature>
<evidence type="ECO:0000256" key="3">
    <source>
        <dbReference type="SAM" id="Phobius"/>
    </source>
</evidence>
<feature type="transmembrane region" description="Helical" evidence="3">
    <location>
        <begin position="34"/>
        <end position="53"/>
    </location>
</feature>
<keyword evidence="3" id="KW-0812">Transmembrane</keyword>
<evidence type="ECO:0000256" key="1">
    <source>
        <dbReference type="SAM" id="Coils"/>
    </source>
</evidence>
<feature type="transmembrane region" description="Helical" evidence="3">
    <location>
        <begin position="184"/>
        <end position="203"/>
    </location>
</feature>
<dbReference type="Pfam" id="PF05569">
    <property type="entry name" value="Peptidase_M56"/>
    <property type="match status" value="1"/>
</dbReference>
<feature type="transmembrane region" description="Helical" evidence="3">
    <location>
        <begin position="6"/>
        <end position="22"/>
    </location>
</feature>
<feature type="coiled-coil region" evidence="1">
    <location>
        <begin position="451"/>
        <end position="503"/>
    </location>
</feature>
<keyword evidence="3" id="KW-0472">Membrane</keyword>
<evidence type="ECO:0000313" key="5">
    <source>
        <dbReference type="EMBL" id="TPN87366.1"/>
    </source>
</evidence>
<protein>
    <recommendedName>
        <fullName evidence="4">Peptidase M56 domain-containing protein</fullName>
    </recommendedName>
</protein>
<reference evidence="5 6" key="1">
    <citation type="submission" date="2019-06" db="EMBL/GenBank/DDBJ databases">
        <authorList>
            <person name="Meng X."/>
        </authorList>
    </citation>
    <scope>NUCLEOTIDE SEQUENCE [LARGE SCALE GENOMIC DNA]</scope>
    <source>
        <strain evidence="5 6">M625</strain>
    </source>
</reference>
<dbReference type="CDD" id="cd06503">
    <property type="entry name" value="ATP-synt_Fo_b"/>
    <property type="match status" value="1"/>
</dbReference>
<evidence type="ECO:0000313" key="6">
    <source>
        <dbReference type="Proteomes" id="UP000315540"/>
    </source>
</evidence>
<evidence type="ECO:0000256" key="2">
    <source>
        <dbReference type="SAM" id="MobiDB-lite"/>
    </source>
</evidence>
<keyword evidence="3" id="KW-1133">Transmembrane helix</keyword>
<keyword evidence="6" id="KW-1185">Reference proteome</keyword>
<dbReference type="InterPro" id="IPR008756">
    <property type="entry name" value="Peptidase_M56"/>
</dbReference>
<comment type="caution">
    <text evidence="5">The sequence shown here is derived from an EMBL/GenBank/DDBJ whole genome shotgun (WGS) entry which is preliminary data.</text>
</comment>
<name>A0A504J8Y9_9FLAO</name>
<accession>A0A504J8Y9</accession>
<feature type="compositionally biased region" description="Acidic residues" evidence="2">
    <location>
        <begin position="441"/>
        <end position="451"/>
    </location>
</feature>
<sequence>MILYVIKSTLCMLLLWGFYVLLLEKENMHYTKRFYLLFSIAFSLIIPLITFTYTTAEIQELPEALPETVAPVTSSYIAPVPEVNEPFLTQEYITAFLWSIYGIGVLIFGCRFVLNLKRIVIKIRNNERLKKPSHTNVLLGESIVPHTFLHYIFLSKNEYQKNTIPKEVLLHEKTHAIQKHTLDILFIEILHVIFWFNPLFLLFKKSIKLNHEFLADQTIIKREFSLQTYMQLLVDYANNPNQVELSSPINYSLTKKRIVMMSKQFSKKRAVARWLLLLPMLLSCMLVFNNEIVAQPKKTNISENTVAPTHPDKEIRIRVKGEQITVNGKATPLSDFADKIDQETEQWKDDELTEFHFDVQIVNSDDGFMKNLNDAYRKTRLYKANPDGHDLVPPTPPRPDLPEIAKIRSSTPLPRKNKQSKGPVLPTKPPLPPTPPSYQSEENDTEDEDIESNQYEEIEEYQELVEEQEMALADASYDIQMAKEEANRTRERVMREAELSRRKAEELARVQERIAREQVNRTRAQMMRQAELSRRQAEELARVNERMAREEANRTRERIMREAELSRREAVEESRRAREESRKTLEESRKQAEKARKQAEKARKEVYKEVRKVREEAKKEIEKIRREARKQKN</sequence>
<feature type="region of interest" description="Disordered" evidence="2">
    <location>
        <begin position="384"/>
        <end position="451"/>
    </location>
</feature>
<dbReference type="InterPro" id="IPR052173">
    <property type="entry name" value="Beta-lactam_resp_regulator"/>
</dbReference>
<feature type="compositionally biased region" description="Pro residues" evidence="2">
    <location>
        <begin position="426"/>
        <end position="436"/>
    </location>
</feature>
<dbReference type="AlphaFoldDB" id="A0A504J8Y9"/>
<evidence type="ECO:0000259" key="4">
    <source>
        <dbReference type="Pfam" id="PF05569"/>
    </source>
</evidence>
<feature type="domain" description="Peptidase M56" evidence="4">
    <location>
        <begin position="6"/>
        <end position="260"/>
    </location>
</feature>
<keyword evidence="1" id="KW-0175">Coiled coil</keyword>
<feature type="region of interest" description="Disordered" evidence="2">
    <location>
        <begin position="563"/>
        <end position="604"/>
    </location>
</feature>
<proteinExistence type="predicted"/>
<organism evidence="5 6">
    <name type="scientific">Aquimarina algicola</name>
    <dbReference type="NCBI Taxonomy" id="2589995"/>
    <lineage>
        <taxon>Bacteria</taxon>
        <taxon>Pseudomonadati</taxon>
        <taxon>Bacteroidota</taxon>
        <taxon>Flavobacteriia</taxon>
        <taxon>Flavobacteriales</taxon>
        <taxon>Flavobacteriaceae</taxon>
        <taxon>Aquimarina</taxon>
    </lineage>
</organism>
<feature type="transmembrane region" description="Helical" evidence="3">
    <location>
        <begin position="92"/>
        <end position="114"/>
    </location>
</feature>
<dbReference type="PANTHER" id="PTHR34978">
    <property type="entry name" value="POSSIBLE SENSOR-TRANSDUCER PROTEIN BLAR"/>
    <property type="match status" value="1"/>
</dbReference>
<dbReference type="RefSeq" id="WP_140592008.1">
    <property type="nucleotide sequence ID" value="NZ_VFWZ01000002.1"/>
</dbReference>
<dbReference type="Proteomes" id="UP000315540">
    <property type="component" value="Unassembled WGS sequence"/>
</dbReference>
<gene>
    <name evidence="5" type="ORF">FHK87_07200</name>
</gene>
<feature type="transmembrane region" description="Helical" evidence="3">
    <location>
        <begin position="270"/>
        <end position="288"/>
    </location>
</feature>